<dbReference type="GO" id="GO:0006099">
    <property type="term" value="P:tricarboxylic acid cycle"/>
    <property type="evidence" value="ECO:0007669"/>
    <property type="project" value="TreeGrafter"/>
</dbReference>
<dbReference type="PANTHER" id="PTHR11739">
    <property type="entry name" value="CITRATE SYNTHASE"/>
    <property type="match status" value="1"/>
</dbReference>
<dbReference type="RefSeq" id="WP_249293405.1">
    <property type="nucleotide sequence ID" value="NZ_JACRSV010000001.1"/>
</dbReference>
<dbReference type="SUPFAM" id="SSF48256">
    <property type="entry name" value="Citrate synthase"/>
    <property type="match status" value="1"/>
</dbReference>
<keyword evidence="4" id="KW-0808">Transferase</keyword>
<proteinExistence type="inferred from homology"/>
<gene>
    <name evidence="5" type="ORF">H8710_00395</name>
</gene>
<dbReference type="Gene3D" id="1.10.580.10">
    <property type="entry name" value="Citrate Synthase, domain 1"/>
    <property type="match status" value="1"/>
</dbReference>
<keyword evidence="6" id="KW-1185">Reference proteome</keyword>
<evidence type="ECO:0000313" key="5">
    <source>
        <dbReference type="EMBL" id="MBC8558515.1"/>
    </source>
</evidence>
<sequence length="452" mass="51067">MAGGFVKKESLNTLFEEFKKYNYIDPALNEKYDVKRGLRNSDGTGVLAGLTQICNVHGYVINEGEKQPVDGELTFRGVNIRDLVSACNEEQRFGYEEVAYLLLFGSLPDKKQLEFFKMVLSQARTLPTDFIQDMVIKAPSKDIMNKMGRSILALYSYDDFADENTLEGELKKALYIIARMPVIMVNSYQAKIGHYDNASTYYHPLRPEESMAESILSTLRPTREYTKDEALLLDTCLMLHAEHGGGNNSTFVCRALTSSGTDAYSAYSGAIGSLKGFRHGGANIKVVQMFEEIKRGVKHWESDEEVKDFLRQIMDKKKGDGTGLIYGMGHAVYTLSDPRAVILRDSAQKLAEKEGMLDEFELLKSVERLAPEVFLEKKGDGKVVSANVDFYSGFVYRMLKIPVELYTPLFAVSRMSGWCAHRIEEFMTCSRIIRPAYKSIVKKKLYTPISER</sequence>
<organism evidence="5 6">
    <name type="scientific">Fumia xinanensis</name>
    <dbReference type="NCBI Taxonomy" id="2763659"/>
    <lineage>
        <taxon>Bacteria</taxon>
        <taxon>Bacillati</taxon>
        <taxon>Bacillota</taxon>
        <taxon>Clostridia</taxon>
        <taxon>Eubacteriales</taxon>
        <taxon>Oscillospiraceae</taxon>
        <taxon>Fumia</taxon>
    </lineage>
</organism>
<dbReference type="InterPro" id="IPR036969">
    <property type="entry name" value="Citrate_synthase_sf"/>
</dbReference>
<dbReference type="InterPro" id="IPR002020">
    <property type="entry name" value="Citrate_synthase"/>
</dbReference>
<dbReference type="NCBIfam" id="NF010635">
    <property type="entry name" value="PRK14032.1"/>
    <property type="match status" value="1"/>
</dbReference>
<dbReference type="InterPro" id="IPR016142">
    <property type="entry name" value="Citrate_synth-like_lrg_a-sub"/>
</dbReference>
<comment type="pathway">
    <text evidence="1">Carbohydrate metabolism; tricarboxylic acid cycle.</text>
</comment>
<evidence type="ECO:0000256" key="1">
    <source>
        <dbReference type="ARBA" id="ARBA00005163"/>
    </source>
</evidence>
<evidence type="ECO:0000256" key="2">
    <source>
        <dbReference type="ARBA" id="ARBA00010566"/>
    </source>
</evidence>
<dbReference type="InterPro" id="IPR016143">
    <property type="entry name" value="Citrate_synth-like_sm_a-sub"/>
</dbReference>
<dbReference type="GO" id="GO:0036440">
    <property type="term" value="F:citrate synthase activity"/>
    <property type="evidence" value="ECO:0007669"/>
    <property type="project" value="UniProtKB-EC"/>
</dbReference>
<dbReference type="PRINTS" id="PR00143">
    <property type="entry name" value="CITRTSNTHASE"/>
</dbReference>
<comment type="similarity">
    <text evidence="2">Belongs to the citrate synthase family.</text>
</comment>
<protein>
    <recommendedName>
        <fullName evidence="3">citrate synthase (unknown stereospecificity)</fullName>
        <ecNumber evidence="3">2.3.3.16</ecNumber>
    </recommendedName>
</protein>
<dbReference type="GO" id="GO:0005975">
    <property type="term" value="P:carbohydrate metabolic process"/>
    <property type="evidence" value="ECO:0007669"/>
    <property type="project" value="TreeGrafter"/>
</dbReference>
<evidence type="ECO:0000256" key="4">
    <source>
        <dbReference type="ARBA" id="ARBA00022679"/>
    </source>
</evidence>
<dbReference type="Gene3D" id="1.10.230.10">
    <property type="entry name" value="Cytochrome P450-Terp, domain 2"/>
    <property type="match status" value="1"/>
</dbReference>
<accession>A0A926E2V8</accession>
<dbReference type="Proteomes" id="UP000610760">
    <property type="component" value="Unassembled WGS sequence"/>
</dbReference>
<evidence type="ECO:0000313" key="6">
    <source>
        <dbReference type="Proteomes" id="UP000610760"/>
    </source>
</evidence>
<dbReference type="GO" id="GO:0005829">
    <property type="term" value="C:cytosol"/>
    <property type="evidence" value="ECO:0007669"/>
    <property type="project" value="TreeGrafter"/>
</dbReference>
<name>A0A926E2V8_9FIRM</name>
<dbReference type="PANTHER" id="PTHR11739:SF4">
    <property type="entry name" value="CITRATE SYNTHASE, PEROXISOMAL"/>
    <property type="match status" value="1"/>
</dbReference>
<dbReference type="EC" id="2.3.3.16" evidence="3"/>
<dbReference type="AlphaFoldDB" id="A0A926E2V8"/>
<dbReference type="EMBL" id="JACRSV010000001">
    <property type="protein sequence ID" value="MBC8558515.1"/>
    <property type="molecule type" value="Genomic_DNA"/>
</dbReference>
<comment type="caution">
    <text evidence="5">The sequence shown here is derived from an EMBL/GenBank/DDBJ whole genome shotgun (WGS) entry which is preliminary data.</text>
</comment>
<evidence type="ECO:0000256" key="3">
    <source>
        <dbReference type="ARBA" id="ARBA00012972"/>
    </source>
</evidence>
<dbReference type="Pfam" id="PF00285">
    <property type="entry name" value="Citrate_synt"/>
    <property type="match status" value="1"/>
</dbReference>
<reference evidence="5" key="1">
    <citation type="submission" date="2020-08" db="EMBL/GenBank/DDBJ databases">
        <title>Genome public.</title>
        <authorList>
            <person name="Liu C."/>
            <person name="Sun Q."/>
        </authorList>
    </citation>
    <scope>NUCLEOTIDE SEQUENCE</scope>
    <source>
        <strain evidence="5">NSJ-33</strain>
    </source>
</reference>